<feature type="compositionally biased region" description="Acidic residues" evidence="1">
    <location>
        <begin position="434"/>
        <end position="451"/>
    </location>
</feature>
<evidence type="ECO:0000313" key="3">
    <source>
        <dbReference type="EMBL" id="CAG8957473.1"/>
    </source>
</evidence>
<evidence type="ECO:0000256" key="2">
    <source>
        <dbReference type="SAM" id="Phobius"/>
    </source>
</evidence>
<dbReference type="EMBL" id="CAJVRL010000079">
    <property type="protein sequence ID" value="CAG8957473.1"/>
    <property type="molecule type" value="Genomic_DNA"/>
</dbReference>
<keyword evidence="2" id="KW-0812">Transmembrane</keyword>
<reference evidence="3" key="1">
    <citation type="submission" date="2021-07" db="EMBL/GenBank/DDBJ databases">
        <authorList>
            <person name="Durling M."/>
        </authorList>
    </citation>
    <scope>NUCLEOTIDE SEQUENCE</scope>
</reference>
<feature type="transmembrane region" description="Helical" evidence="2">
    <location>
        <begin position="29"/>
        <end position="51"/>
    </location>
</feature>
<gene>
    <name evidence="3" type="ORF">HYFRA_00011454</name>
</gene>
<evidence type="ECO:0000256" key="1">
    <source>
        <dbReference type="SAM" id="MobiDB-lite"/>
    </source>
</evidence>
<keyword evidence="2" id="KW-0472">Membrane</keyword>
<protein>
    <submittedName>
        <fullName evidence="3">Uncharacterized protein</fullName>
    </submittedName>
</protein>
<proteinExistence type="predicted"/>
<name>A0A9N9PW72_9HELO</name>
<dbReference type="Proteomes" id="UP000696280">
    <property type="component" value="Unassembled WGS sequence"/>
</dbReference>
<comment type="caution">
    <text evidence="3">The sequence shown here is derived from an EMBL/GenBank/DDBJ whole genome shotgun (WGS) entry which is preliminary data.</text>
</comment>
<feature type="transmembrane region" description="Helical" evidence="2">
    <location>
        <begin position="335"/>
        <end position="360"/>
    </location>
</feature>
<keyword evidence="4" id="KW-1185">Reference proteome</keyword>
<organism evidence="3 4">
    <name type="scientific">Hymenoscyphus fraxineus</name>
    <dbReference type="NCBI Taxonomy" id="746836"/>
    <lineage>
        <taxon>Eukaryota</taxon>
        <taxon>Fungi</taxon>
        <taxon>Dikarya</taxon>
        <taxon>Ascomycota</taxon>
        <taxon>Pezizomycotina</taxon>
        <taxon>Leotiomycetes</taxon>
        <taxon>Helotiales</taxon>
        <taxon>Helotiaceae</taxon>
        <taxon>Hymenoscyphus</taxon>
    </lineage>
</organism>
<sequence length="457" mass="52991">MDSINNIDFAPLRTVNVPKMRVHRQRMRFALRIVLYIVLTWLALALLWAFLPSPNPERADGNGVDYPTTQRERFFLARLSPEYIARRNPEDGVPITAVRASRWIINLIPIISLSAWAKTIFYLYFRKHKRAMIEKEVLSLRHEIQKGVLSSGQRPEIQDVERTSEFLEKVESYSYLDTSVIKRTKIDKVLKVISKLPDRASLDDLIIQKRATTLLKEWNIRLPYPQHAGIIARLDDKDGANLPWFGFADAVLLYWWIHKDVVTIPITAKIRKWSQGENDFRNLSLYYIVESPIPGRLKSSSPSWTYQFRVIIIRIIAPTAVLVNEISNKVLGVTIQAILTIATAVLRILPFVFLTLAFIFSLWGCLGGPSFEDITQRLQDRLATLDQNRRLKFLNFGWLHDCLDSIYRNERFRTALDICRHGWHPEIVKNRAAEDEEADIMEEAEHDEPESIDTFKP</sequence>
<dbReference type="OrthoDB" id="4892437at2759"/>
<keyword evidence="2" id="KW-1133">Transmembrane helix</keyword>
<dbReference type="AlphaFoldDB" id="A0A9N9PW72"/>
<feature type="transmembrane region" description="Helical" evidence="2">
    <location>
        <begin position="103"/>
        <end position="125"/>
    </location>
</feature>
<feature type="region of interest" description="Disordered" evidence="1">
    <location>
        <begin position="434"/>
        <end position="457"/>
    </location>
</feature>
<evidence type="ECO:0000313" key="4">
    <source>
        <dbReference type="Proteomes" id="UP000696280"/>
    </source>
</evidence>
<accession>A0A9N9PW72</accession>